<accession>A0ABU2Y0J6</accession>
<dbReference type="CDD" id="cd07177">
    <property type="entry name" value="terB_like"/>
    <property type="match status" value="1"/>
</dbReference>
<dbReference type="RefSeq" id="WP_311591478.1">
    <property type="nucleotide sequence ID" value="NZ_JAVRHV010000001.1"/>
</dbReference>
<evidence type="ECO:0000313" key="2">
    <source>
        <dbReference type="Proteomes" id="UP001252186"/>
    </source>
</evidence>
<keyword evidence="2" id="KW-1185">Reference proteome</keyword>
<dbReference type="SUPFAM" id="SSF158682">
    <property type="entry name" value="TerB-like"/>
    <property type="match status" value="1"/>
</dbReference>
<evidence type="ECO:0008006" key="3">
    <source>
        <dbReference type="Google" id="ProtNLM"/>
    </source>
</evidence>
<dbReference type="EMBL" id="JAVRHV010000001">
    <property type="protein sequence ID" value="MDT0551693.1"/>
    <property type="molecule type" value="Genomic_DNA"/>
</dbReference>
<comment type="caution">
    <text evidence="1">The sequence shown here is derived from an EMBL/GenBank/DDBJ whole genome shotgun (WGS) entry which is preliminary data.</text>
</comment>
<dbReference type="Gene3D" id="1.10.3680.10">
    <property type="entry name" value="TerB-like"/>
    <property type="match status" value="1"/>
</dbReference>
<evidence type="ECO:0000313" key="1">
    <source>
        <dbReference type="EMBL" id="MDT0551693.1"/>
    </source>
</evidence>
<sequence>METSSNHLYQNLGKLFFAVAAADNEVRDEEFNALSNLVVSHWRDLDDVKDDFGTDASYQIEIVFEWLKEQFLDAETCFQQFADFKSDHESLFNSKINRTIWRTVLTIADSFHGTNKDERAMLDKIKQILH</sequence>
<organism evidence="1 2">
    <name type="scientific">Urechidicola vernalis</name>
    <dbReference type="NCBI Taxonomy" id="3075600"/>
    <lineage>
        <taxon>Bacteria</taxon>
        <taxon>Pseudomonadati</taxon>
        <taxon>Bacteroidota</taxon>
        <taxon>Flavobacteriia</taxon>
        <taxon>Flavobacteriales</taxon>
        <taxon>Flavobacteriaceae</taxon>
        <taxon>Urechidicola</taxon>
    </lineage>
</organism>
<proteinExistence type="predicted"/>
<dbReference type="InterPro" id="IPR029024">
    <property type="entry name" value="TerB-like"/>
</dbReference>
<dbReference type="Proteomes" id="UP001252186">
    <property type="component" value="Unassembled WGS sequence"/>
</dbReference>
<reference evidence="1 2" key="1">
    <citation type="submission" date="2023-09" db="EMBL/GenBank/DDBJ databases">
        <authorList>
            <person name="Rey-Velasco X."/>
        </authorList>
    </citation>
    <scope>NUCLEOTIDE SEQUENCE [LARGE SCALE GENOMIC DNA]</scope>
    <source>
        <strain evidence="1 2">P050</strain>
    </source>
</reference>
<protein>
    <recommendedName>
        <fullName evidence="3">Co-chaperone DjlA N-terminal domain-containing protein</fullName>
    </recommendedName>
</protein>
<name>A0ABU2Y0J6_9FLAO</name>
<gene>
    <name evidence="1" type="ORF">RM519_00410</name>
</gene>